<dbReference type="InterPro" id="IPR052958">
    <property type="entry name" value="IFN-induced_PKR_regulator"/>
</dbReference>
<dbReference type="Proteomes" id="UP001152795">
    <property type="component" value="Unassembled WGS sequence"/>
</dbReference>
<dbReference type="OrthoDB" id="6624089at2759"/>
<keyword evidence="2" id="KW-1185">Reference proteome</keyword>
<dbReference type="EMBL" id="CACRXK020000314">
    <property type="protein sequence ID" value="CAB3980697.1"/>
    <property type="molecule type" value="Genomic_DNA"/>
</dbReference>
<name>A0A6S7FSD0_PARCT</name>
<dbReference type="Pfam" id="PF05699">
    <property type="entry name" value="Dimer_Tnp_hAT"/>
    <property type="match status" value="1"/>
</dbReference>
<evidence type="ECO:0000313" key="2">
    <source>
        <dbReference type="Proteomes" id="UP001152795"/>
    </source>
</evidence>
<organism evidence="1 2">
    <name type="scientific">Paramuricea clavata</name>
    <name type="common">Red gorgonian</name>
    <name type="synonym">Violescent sea-whip</name>
    <dbReference type="NCBI Taxonomy" id="317549"/>
    <lineage>
        <taxon>Eukaryota</taxon>
        <taxon>Metazoa</taxon>
        <taxon>Cnidaria</taxon>
        <taxon>Anthozoa</taxon>
        <taxon>Octocorallia</taxon>
        <taxon>Malacalcyonacea</taxon>
        <taxon>Plexauridae</taxon>
        <taxon>Paramuricea</taxon>
    </lineage>
</organism>
<evidence type="ECO:0000313" key="1">
    <source>
        <dbReference type="EMBL" id="CAB3980697.1"/>
    </source>
</evidence>
<dbReference type="PANTHER" id="PTHR46289:SF14">
    <property type="entry name" value="DUF4371 DOMAIN-CONTAINING PROTEIN"/>
    <property type="match status" value="1"/>
</dbReference>
<dbReference type="GO" id="GO:0046983">
    <property type="term" value="F:protein dimerization activity"/>
    <property type="evidence" value="ECO:0007669"/>
    <property type="project" value="InterPro"/>
</dbReference>
<gene>
    <name evidence="1" type="ORF">PACLA_8A062825</name>
</gene>
<dbReference type="PANTHER" id="PTHR46289">
    <property type="entry name" value="52 KDA REPRESSOR OF THE INHIBITOR OF THE PROTEIN KINASE-LIKE PROTEIN-RELATED"/>
    <property type="match status" value="1"/>
</dbReference>
<proteinExistence type="predicted"/>
<accession>A0A6S7FSD0</accession>
<protein>
    <submittedName>
        <fullName evidence="1">Zinc finger MYM-type 1-like</fullName>
    </submittedName>
</protein>
<dbReference type="InterPro" id="IPR008906">
    <property type="entry name" value="HATC_C_dom"/>
</dbReference>
<reference evidence="1" key="1">
    <citation type="submission" date="2020-04" db="EMBL/GenBank/DDBJ databases">
        <authorList>
            <person name="Alioto T."/>
            <person name="Alioto T."/>
            <person name="Gomez Garrido J."/>
        </authorList>
    </citation>
    <scope>NUCLEOTIDE SEQUENCE</scope>
    <source>
        <strain evidence="1">A484AB</strain>
    </source>
</reference>
<sequence length="137" mass="15273">MVSKNHFQSNDQDILCALADVVFSQKPSEGSIALVSSFYCLDIAILEAELQIFRNILSDNPVSHQIRKAATLVKILYENGLHIVLPVFYKASSILATIPATSCSAERSFSGLRRVKTYLRSMMDQERLSSISLLCME</sequence>
<comment type="caution">
    <text evidence="1">The sequence shown here is derived from an EMBL/GenBank/DDBJ whole genome shotgun (WGS) entry which is preliminary data.</text>
</comment>
<dbReference type="AlphaFoldDB" id="A0A6S7FSD0"/>